<gene>
    <name evidence="2" type="ORF">EJB05_49138</name>
</gene>
<protein>
    <submittedName>
        <fullName evidence="2">Uncharacterized protein</fullName>
    </submittedName>
</protein>
<feature type="transmembrane region" description="Helical" evidence="1">
    <location>
        <begin position="145"/>
        <end position="168"/>
    </location>
</feature>
<feature type="transmembrane region" description="Helical" evidence="1">
    <location>
        <begin position="188"/>
        <end position="209"/>
    </location>
</feature>
<name>A0A5J9T3R6_9POAL</name>
<organism evidence="2 3">
    <name type="scientific">Eragrostis curvula</name>
    <name type="common">weeping love grass</name>
    <dbReference type="NCBI Taxonomy" id="38414"/>
    <lineage>
        <taxon>Eukaryota</taxon>
        <taxon>Viridiplantae</taxon>
        <taxon>Streptophyta</taxon>
        <taxon>Embryophyta</taxon>
        <taxon>Tracheophyta</taxon>
        <taxon>Spermatophyta</taxon>
        <taxon>Magnoliopsida</taxon>
        <taxon>Liliopsida</taxon>
        <taxon>Poales</taxon>
        <taxon>Poaceae</taxon>
        <taxon>PACMAD clade</taxon>
        <taxon>Chloridoideae</taxon>
        <taxon>Eragrostideae</taxon>
        <taxon>Eragrostidinae</taxon>
        <taxon>Eragrostis</taxon>
    </lineage>
</organism>
<accession>A0A5J9T3R6</accession>
<keyword evidence="1" id="KW-1133">Transmembrane helix</keyword>
<keyword evidence="3" id="KW-1185">Reference proteome</keyword>
<sequence>MTSTAAPSTSPLRETEEMIPEVRVSMPAAAGADDDKELAASPHPTLLWRALRFLALRVADAVVYAMCAALCLVSVGSMLCVLGPRIGGGAGARAIDAGNLLATAGAYLFPSGLVAMPLMVTAQVARLPDKEPDPRRESNKGTSTLLRAMWGFLLSDPVISLLIFYFLVGFGLLPELFSLEKGSFWEQAGSLLLVTGAVGAALMNCCLVCPKWARDWRAGQQSRANKRN</sequence>
<feature type="transmembrane region" description="Helical" evidence="1">
    <location>
        <begin position="104"/>
        <end position="125"/>
    </location>
</feature>
<dbReference type="Gramene" id="TVU05952">
    <property type="protein sequence ID" value="TVU05952"/>
    <property type="gene ID" value="EJB05_49138"/>
</dbReference>
<evidence type="ECO:0000313" key="3">
    <source>
        <dbReference type="Proteomes" id="UP000324897"/>
    </source>
</evidence>
<feature type="non-terminal residue" evidence="2">
    <location>
        <position position="1"/>
    </location>
</feature>
<comment type="caution">
    <text evidence="2">The sequence shown here is derived from an EMBL/GenBank/DDBJ whole genome shotgun (WGS) entry which is preliminary data.</text>
</comment>
<evidence type="ECO:0000256" key="1">
    <source>
        <dbReference type="SAM" id="Phobius"/>
    </source>
</evidence>
<dbReference type="AlphaFoldDB" id="A0A5J9T3R6"/>
<proteinExistence type="predicted"/>
<keyword evidence="1" id="KW-0472">Membrane</keyword>
<reference evidence="2 3" key="1">
    <citation type="journal article" date="2019" name="Sci. Rep.">
        <title>A high-quality genome of Eragrostis curvula grass provides insights into Poaceae evolution and supports new strategies to enhance forage quality.</title>
        <authorList>
            <person name="Carballo J."/>
            <person name="Santos B.A.C.M."/>
            <person name="Zappacosta D."/>
            <person name="Garbus I."/>
            <person name="Selva J.P."/>
            <person name="Gallo C.A."/>
            <person name="Diaz A."/>
            <person name="Albertini E."/>
            <person name="Caccamo M."/>
            <person name="Echenique V."/>
        </authorList>
    </citation>
    <scope>NUCLEOTIDE SEQUENCE [LARGE SCALE GENOMIC DNA]</scope>
    <source>
        <strain evidence="3">cv. Victoria</strain>
        <tissue evidence="2">Leaf</tissue>
    </source>
</reference>
<evidence type="ECO:0000313" key="2">
    <source>
        <dbReference type="EMBL" id="TVU05952.1"/>
    </source>
</evidence>
<dbReference type="Proteomes" id="UP000324897">
    <property type="component" value="Unassembled WGS sequence"/>
</dbReference>
<keyword evidence="1" id="KW-0812">Transmembrane</keyword>
<dbReference type="EMBL" id="RWGY01000051">
    <property type="protein sequence ID" value="TVU05952.1"/>
    <property type="molecule type" value="Genomic_DNA"/>
</dbReference>
<feature type="transmembrane region" description="Helical" evidence="1">
    <location>
        <begin position="61"/>
        <end position="84"/>
    </location>
</feature>